<dbReference type="RefSeq" id="WP_254815623.1">
    <property type="nucleotide sequence ID" value="NZ_CP089286.1"/>
</dbReference>
<dbReference type="AlphaFoldDB" id="A0A9Q9BYI9"/>
<sequence>MKGILVAFFLILYYSATFAEYIDCNYKLKNISNGQYVNFSQMRKNIKSDRGYLNVRGWVLSYALIGDFNIAETYKQHLNDYWMINYDTVLNLDLVSRKTSFGVLGANLQLLMPMYQGRTGSAAFIYNNYGKLSVGYQEGIESNIKVDALSVAVGDTSNVVQCIKNFFINDKINIPNLYSGLYSATLSSHNESGIARFLNTTKEFMYNLPFRVSYSSLANSNLVFGLSYMPLGYQHMQNNSGYGNDIMMNNSSFKLSGIKGIKFDKQNGKDNAQSNYEYIKSQSVASVNIAEKVPKGDEVNVVQVSSYYDNMNPYTLVNKYVISPYKHVISGAASYMYNIANTKIVTSIIGEYAKSGRIDNNLKDKNVILEYYDLIGVAVGVNVFYQKFKLGCAYGHLGKSGIIKSMDFFEDRANSFYWNFGGSYKYNDLSLSFTYIYSNMYSNASDSILTAYLLKDFTVGVEYLLCKNNKMDCKLFNNYHIFTVLQDDMRSNTMNYNGIIILLGMKLEF</sequence>
<protein>
    <submittedName>
        <fullName evidence="1">Uncharacterized protein</fullName>
    </submittedName>
</protein>
<evidence type="ECO:0000313" key="1">
    <source>
        <dbReference type="EMBL" id="UTO55468.1"/>
    </source>
</evidence>
<reference evidence="1" key="1">
    <citation type="journal article" date="2022" name="Microorganisms">
        <title>Assembly and Comparison of Ca. Neoehrlichia mikurensis Genomes.</title>
        <authorList>
            <person name="Azagi T."/>
            <person name="Dirks R.P."/>
            <person name="Yebra-Pimentel E.S."/>
            <person name="Schaap P.J."/>
            <person name="Koehorst J.J."/>
            <person name="Esser H.J."/>
            <person name="Sprong H."/>
        </authorList>
    </citation>
    <scope>NUCLEOTIDE SEQUENCE</scope>
    <source>
        <strain evidence="1">18-2837</strain>
    </source>
</reference>
<dbReference type="Proteomes" id="UP001059822">
    <property type="component" value="Chromosome"/>
</dbReference>
<proteinExistence type="predicted"/>
<name>A0A9Q9BYI9_9RICK</name>
<evidence type="ECO:0000313" key="2">
    <source>
        <dbReference type="Proteomes" id="UP001059822"/>
    </source>
</evidence>
<gene>
    <name evidence="1" type="ORF">LUA82_04890</name>
</gene>
<organism evidence="1 2">
    <name type="scientific">Neoehrlichia mikurensis</name>
    <dbReference type="NCBI Taxonomy" id="89586"/>
    <lineage>
        <taxon>Bacteria</taxon>
        <taxon>Pseudomonadati</taxon>
        <taxon>Pseudomonadota</taxon>
        <taxon>Alphaproteobacteria</taxon>
        <taxon>Rickettsiales</taxon>
        <taxon>Anaplasmataceae</taxon>
        <taxon>Candidatus Neoehrlichia</taxon>
    </lineage>
</organism>
<dbReference type="EMBL" id="CP089286">
    <property type="protein sequence ID" value="UTO55468.1"/>
    <property type="molecule type" value="Genomic_DNA"/>
</dbReference>
<accession>A0A9Q9BYI9</accession>